<sequence>MDRIQSLTVLIVSDLEKSRAFYRDVLGCEVTDWWAIRNDFLKLGFKLLQAKEKQAITPNSSKNDIIWDAYAYADDFAALDQLHNEWKQKGAKIVQEPLVTQFDWGMWKEFAVQDPDGYILGVGTAKK</sequence>
<reference evidence="2 3" key="1">
    <citation type="submission" date="2017-11" db="EMBL/GenBank/DDBJ databases">
        <title>Bacillus camelliae sp. nov., isolated from pu'er tea.</title>
        <authorList>
            <person name="Niu L."/>
        </authorList>
    </citation>
    <scope>NUCLEOTIDE SEQUENCE [LARGE SCALE GENOMIC DNA]</scope>
    <source>
        <strain evidence="2 3">7578-1</strain>
    </source>
</reference>
<dbReference type="OrthoDB" id="194298at2"/>
<evidence type="ECO:0000259" key="1">
    <source>
        <dbReference type="PROSITE" id="PS51819"/>
    </source>
</evidence>
<dbReference type="InterPro" id="IPR004360">
    <property type="entry name" value="Glyas_Fos-R_dOase_dom"/>
</dbReference>
<accession>A0A2N3LH50</accession>
<protein>
    <submittedName>
        <fullName evidence="2">Glyoxalase</fullName>
    </submittedName>
</protein>
<comment type="caution">
    <text evidence="2">The sequence shown here is derived from an EMBL/GenBank/DDBJ whole genome shotgun (WGS) entry which is preliminary data.</text>
</comment>
<dbReference type="EMBL" id="PIQO01000014">
    <property type="protein sequence ID" value="PKR83958.1"/>
    <property type="molecule type" value="Genomic_DNA"/>
</dbReference>
<dbReference type="AlphaFoldDB" id="A0A2N3LH50"/>
<dbReference type="InterPro" id="IPR037523">
    <property type="entry name" value="VOC_core"/>
</dbReference>
<dbReference type="RefSeq" id="WP_101355411.1">
    <property type="nucleotide sequence ID" value="NZ_PIQO01000014.1"/>
</dbReference>
<evidence type="ECO:0000313" key="2">
    <source>
        <dbReference type="EMBL" id="PKR83958.1"/>
    </source>
</evidence>
<dbReference type="SUPFAM" id="SSF54593">
    <property type="entry name" value="Glyoxalase/Bleomycin resistance protein/Dihydroxybiphenyl dioxygenase"/>
    <property type="match status" value="1"/>
</dbReference>
<proteinExistence type="predicted"/>
<dbReference type="Pfam" id="PF00903">
    <property type="entry name" value="Glyoxalase"/>
    <property type="match status" value="1"/>
</dbReference>
<dbReference type="InterPro" id="IPR029068">
    <property type="entry name" value="Glyas_Bleomycin-R_OHBP_Dase"/>
</dbReference>
<feature type="domain" description="VOC" evidence="1">
    <location>
        <begin position="3"/>
        <end position="125"/>
    </location>
</feature>
<organism evidence="2 3">
    <name type="scientific">Heyndrickxia camelliae</name>
    <dbReference type="NCBI Taxonomy" id="1707093"/>
    <lineage>
        <taxon>Bacteria</taxon>
        <taxon>Bacillati</taxon>
        <taxon>Bacillota</taxon>
        <taxon>Bacilli</taxon>
        <taxon>Bacillales</taxon>
        <taxon>Bacillaceae</taxon>
        <taxon>Heyndrickxia</taxon>
    </lineage>
</organism>
<evidence type="ECO:0000313" key="3">
    <source>
        <dbReference type="Proteomes" id="UP000233440"/>
    </source>
</evidence>
<gene>
    <name evidence="2" type="ORF">CWO92_17035</name>
</gene>
<dbReference type="Gene3D" id="3.10.180.10">
    <property type="entry name" value="2,3-Dihydroxybiphenyl 1,2-Dioxygenase, domain 1"/>
    <property type="match status" value="1"/>
</dbReference>
<dbReference type="PROSITE" id="PS51819">
    <property type="entry name" value="VOC"/>
    <property type="match status" value="1"/>
</dbReference>
<name>A0A2N3LH50_9BACI</name>
<dbReference type="Proteomes" id="UP000233440">
    <property type="component" value="Unassembled WGS sequence"/>
</dbReference>
<keyword evidence="3" id="KW-1185">Reference proteome</keyword>